<reference evidence="6" key="1">
    <citation type="submission" date="2023-07" db="EMBL/GenBank/DDBJ databases">
        <title>Description of three actinobacteria isolated from air of manufacturing shop in a pharmaceutical factory.</title>
        <authorList>
            <person name="Zhang D.-F."/>
        </authorList>
    </citation>
    <scope>NUCLEOTIDE SEQUENCE [LARGE SCALE GENOMIC DNA]</scope>
    <source>
        <strain evidence="6">CCTCC AB 207010</strain>
    </source>
</reference>
<dbReference type="InterPro" id="IPR001296">
    <property type="entry name" value="Glyco_trans_1"/>
</dbReference>
<accession>A0ABU1FRR0</accession>
<name>A0ABU1FRR0_9MICC</name>
<keyword evidence="1" id="KW-0328">Glycosyltransferase</keyword>
<feature type="domain" description="Glycosyltransferase subfamily 4-like N-terminal" evidence="4">
    <location>
        <begin position="22"/>
        <end position="183"/>
    </location>
</feature>
<protein>
    <submittedName>
        <fullName evidence="5">Glycosyltransferase family 4 protein</fullName>
    </submittedName>
</protein>
<evidence type="ECO:0000313" key="6">
    <source>
        <dbReference type="Proteomes" id="UP001260872"/>
    </source>
</evidence>
<dbReference type="Pfam" id="PF00534">
    <property type="entry name" value="Glycos_transf_1"/>
    <property type="match status" value="1"/>
</dbReference>
<feature type="domain" description="Glycosyl transferase family 1" evidence="3">
    <location>
        <begin position="196"/>
        <end position="351"/>
    </location>
</feature>
<evidence type="ECO:0000256" key="2">
    <source>
        <dbReference type="ARBA" id="ARBA00022679"/>
    </source>
</evidence>
<gene>
    <name evidence="5" type="ORF">RH857_04240</name>
</gene>
<dbReference type="SUPFAM" id="SSF53756">
    <property type="entry name" value="UDP-Glycosyltransferase/glycogen phosphorylase"/>
    <property type="match status" value="1"/>
</dbReference>
<evidence type="ECO:0000256" key="1">
    <source>
        <dbReference type="ARBA" id="ARBA00022676"/>
    </source>
</evidence>
<evidence type="ECO:0000259" key="3">
    <source>
        <dbReference type="Pfam" id="PF00534"/>
    </source>
</evidence>
<dbReference type="PANTHER" id="PTHR12526:SF638">
    <property type="entry name" value="SPORE COAT PROTEIN SA"/>
    <property type="match status" value="1"/>
</dbReference>
<sequence length="397" mass="43958">MRIVYIHQHFNFPWESGWQRPWQFARRLAKAGHDVTVICGGREKRTLELEGVTVRRLAVPYENAMVFQQRVRSFISFMARASWYASQDKADVVFASSTPLTTAVPGIIASRLGRVPFVFEVRDLWPEAPVALGFLKNRAAIAAAQQLEKLAYRTAAHVIALSPGMEAGVKRVHPGARTTVVPNASDVENFAAGRKDRQSIREELGWDEDETVLFYAGSFGVTYDVPWLVSLAGELAARGERFRVVAYGEGADTDRCRELARSYGLDALQVLPGSIPRTEIERMLPAADFAVSTLVDNPALEINSLNKVFDALAAARPVLFNHAGWLPEILTEHGAGWQLSRDPAQAANALVEGLRTGTINPSDGSEAALELARTRFDRDLLFSTFRDVIESAVRPRR</sequence>
<dbReference type="CDD" id="cd03794">
    <property type="entry name" value="GT4_WbuB-like"/>
    <property type="match status" value="1"/>
</dbReference>
<comment type="caution">
    <text evidence="5">The sequence shown here is derived from an EMBL/GenBank/DDBJ whole genome shotgun (WGS) entry which is preliminary data.</text>
</comment>
<dbReference type="RefSeq" id="WP_310536730.1">
    <property type="nucleotide sequence ID" value="NZ_BAAAOC010000022.1"/>
</dbReference>
<dbReference type="Gene3D" id="3.40.50.2000">
    <property type="entry name" value="Glycogen Phosphorylase B"/>
    <property type="match status" value="2"/>
</dbReference>
<dbReference type="PANTHER" id="PTHR12526">
    <property type="entry name" value="GLYCOSYLTRANSFERASE"/>
    <property type="match status" value="1"/>
</dbReference>
<dbReference type="EMBL" id="JAVKGT010000008">
    <property type="protein sequence ID" value="MDR5711346.1"/>
    <property type="molecule type" value="Genomic_DNA"/>
</dbReference>
<proteinExistence type="predicted"/>
<organism evidence="5 6">
    <name type="scientific">Nesterenkonia flava</name>
    <dbReference type="NCBI Taxonomy" id="469799"/>
    <lineage>
        <taxon>Bacteria</taxon>
        <taxon>Bacillati</taxon>
        <taxon>Actinomycetota</taxon>
        <taxon>Actinomycetes</taxon>
        <taxon>Micrococcales</taxon>
        <taxon>Micrococcaceae</taxon>
        <taxon>Nesterenkonia</taxon>
    </lineage>
</organism>
<dbReference type="Proteomes" id="UP001260872">
    <property type="component" value="Unassembled WGS sequence"/>
</dbReference>
<keyword evidence="2" id="KW-0808">Transferase</keyword>
<keyword evidence="6" id="KW-1185">Reference proteome</keyword>
<dbReference type="InterPro" id="IPR028098">
    <property type="entry name" value="Glyco_trans_4-like_N"/>
</dbReference>
<evidence type="ECO:0000259" key="4">
    <source>
        <dbReference type="Pfam" id="PF13579"/>
    </source>
</evidence>
<evidence type="ECO:0000313" key="5">
    <source>
        <dbReference type="EMBL" id="MDR5711346.1"/>
    </source>
</evidence>
<dbReference type="Pfam" id="PF13579">
    <property type="entry name" value="Glyco_trans_4_4"/>
    <property type="match status" value="1"/>
</dbReference>